<dbReference type="Pfam" id="PF01968">
    <property type="entry name" value="Hydantoinase_A"/>
    <property type="match status" value="1"/>
</dbReference>
<reference evidence="4 5" key="1">
    <citation type="journal article" date="2014" name="BMC Genomics">
        <title>Comparison of environmental and isolate Sulfobacillus genomes reveals diverse carbon, sulfur, nitrogen, and hydrogen metabolisms.</title>
        <authorList>
            <person name="Justice N.B."/>
            <person name="Norman A."/>
            <person name="Brown C.T."/>
            <person name="Singh A."/>
            <person name="Thomas B.C."/>
            <person name="Banfield J.F."/>
        </authorList>
    </citation>
    <scope>NUCLEOTIDE SEQUENCE [LARGE SCALE GENOMIC DNA]</scope>
    <source>
        <strain evidence="4">AMDSBA1</strain>
    </source>
</reference>
<feature type="domain" description="Hydantoinase A/oxoprolinase" evidence="1">
    <location>
        <begin position="223"/>
        <end position="509"/>
    </location>
</feature>
<dbReference type="AlphaFoldDB" id="A0A2T2WQT1"/>
<proteinExistence type="predicted"/>
<dbReference type="GO" id="GO:0017168">
    <property type="term" value="F:5-oxoprolinase (ATP-hydrolyzing) activity"/>
    <property type="evidence" value="ECO:0007669"/>
    <property type="project" value="TreeGrafter"/>
</dbReference>
<evidence type="ECO:0000259" key="1">
    <source>
        <dbReference type="Pfam" id="PF01968"/>
    </source>
</evidence>
<protein>
    <submittedName>
        <fullName evidence="4">Acetone carboxylase subunit beta</fullName>
    </submittedName>
</protein>
<dbReference type="Proteomes" id="UP000242699">
    <property type="component" value="Unassembled WGS sequence"/>
</dbReference>
<evidence type="ECO:0000259" key="2">
    <source>
        <dbReference type="Pfam" id="PF05378"/>
    </source>
</evidence>
<dbReference type="InterPro" id="IPR049517">
    <property type="entry name" value="ACX-like_C"/>
</dbReference>
<evidence type="ECO:0000313" key="4">
    <source>
        <dbReference type="EMBL" id="PSR24592.1"/>
    </source>
</evidence>
<feature type="domain" description="Hydantoinase/oxoprolinase N-terminal" evidence="2">
    <location>
        <begin position="9"/>
        <end position="198"/>
    </location>
</feature>
<organism evidence="4 5">
    <name type="scientific">Sulfobacillus benefaciens</name>
    <dbReference type="NCBI Taxonomy" id="453960"/>
    <lineage>
        <taxon>Bacteria</taxon>
        <taxon>Bacillati</taxon>
        <taxon>Bacillota</taxon>
        <taxon>Clostridia</taxon>
        <taxon>Eubacteriales</taxon>
        <taxon>Clostridiales Family XVII. Incertae Sedis</taxon>
        <taxon>Sulfobacillus</taxon>
    </lineage>
</organism>
<dbReference type="Pfam" id="PF05378">
    <property type="entry name" value="Hydant_A_N"/>
    <property type="match status" value="1"/>
</dbReference>
<dbReference type="InterPro" id="IPR002821">
    <property type="entry name" value="Hydantoinase_A"/>
</dbReference>
<dbReference type="InterPro" id="IPR008040">
    <property type="entry name" value="Hydant_A_N"/>
</dbReference>
<gene>
    <name evidence="4" type="ORF">C7B43_18645</name>
</gene>
<dbReference type="PANTHER" id="PTHR11365">
    <property type="entry name" value="5-OXOPROLINASE RELATED"/>
    <property type="match status" value="1"/>
</dbReference>
<evidence type="ECO:0000313" key="5">
    <source>
        <dbReference type="Proteomes" id="UP000242699"/>
    </source>
</evidence>
<name>A0A2T2WQT1_9FIRM</name>
<comment type="caution">
    <text evidence="4">The sequence shown here is derived from an EMBL/GenBank/DDBJ whole genome shotgun (WGS) entry which is preliminary data.</text>
</comment>
<dbReference type="GO" id="GO:0006749">
    <property type="term" value="P:glutathione metabolic process"/>
    <property type="evidence" value="ECO:0007669"/>
    <property type="project" value="TreeGrafter"/>
</dbReference>
<dbReference type="Pfam" id="PF19278">
    <property type="entry name" value="Hydant_A_C"/>
    <property type="match status" value="1"/>
</dbReference>
<sequence>MAQTVPRILAIDAGGTMTDTFVVDEAGAFTIGKAQTTPNNEAEGLLRSFDDALHYWNIDRTSAAPHLGAVVYSGTSMLNRLLERRGDGPIGVIVTAGMEDYFRMERAVQTYAGYPFSDRLHVVTHVHNEPLVPRRYVKGVRERISFFGEEVVPLYDNEVRSAVHSLLQMGARAICINFLYSYRDPRHESEAMAIAQDVLREQGSDIPIYLSSRSNPVRGDLARLNTLVVEVYAARPSRQQLFNIRDRLKEEGSSAPVRVLASYGGTVSPDVEWLVTTLISGPIGGILGARRLADTYQFENVVCTDVGGTSFDVGLITERELLTRTEPTVARFLLTLPTLAMDSIGAGTGTLVRIDPAVKRVTLGPDSAGYRLGVCYEPGGVSVPSITDCDLVLGYINPDYFLGGEVKVDRDRALAAIDEQIARPLGSDPFSAAEGVVRLLETQMRDHLYGMVLGLGYSPENYRLLGYGGGGPLHVAGYTQGLEFQDILVPSWAAAFSAFGGACADYAYRYDRSIDLLITTDAGAREMVAQSLNLAWQDLHDRIADEFLRDGLNPDGMSFVPSVRMQYMGMLDDIEVRAVWPMDAGEGLTDLVKRFDTLFAKIFARSARSPEAGYFVTKAIGVGILPTEKPVLPAFAVGDAKADPSADKGRRQLFWRGEWHTARLWEMEKLRSGNEIIGPAVIEAPATTLLVPPGHTALLDQYRVFHLMNG</sequence>
<accession>A0A2T2WQT1</accession>
<evidence type="ECO:0000259" key="3">
    <source>
        <dbReference type="Pfam" id="PF19278"/>
    </source>
</evidence>
<dbReference type="InterPro" id="IPR045079">
    <property type="entry name" value="Oxoprolinase-like"/>
</dbReference>
<feature type="domain" description="Acetophenone carboxylase-like C-terminal" evidence="3">
    <location>
        <begin position="523"/>
        <end position="708"/>
    </location>
</feature>
<dbReference type="EMBL" id="PXYT01000073">
    <property type="protein sequence ID" value="PSR24592.1"/>
    <property type="molecule type" value="Genomic_DNA"/>
</dbReference>
<dbReference type="GO" id="GO:0005829">
    <property type="term" value="C:cytosol"/>
    <property type="evidence" value="ECO:0007669"/>
    <property type="project" value="TreeGrafter"/>
</dbReference>
<dbReference type="PANTHER" id="PTHR11365:SF23">
    <property type="entry name" value="HYPOTHETICAL 5-OXOPROLINASE (EUROFUNG)-RELATED"/>
    <property type="match status" value="1"/>
</dbReference>